<protein>
    <submittedName>
        <fullName evidence="3">DUF1648 domain-containing protein</fullName>
    </submittedName>
</protein>
<comment type="caution">
    <text evidence="3">The sequence shown here is derived from an EMBL/GenBank/DDBJ whole genome shotgun (WGS) entry which is preliminary data.</text>
</comment>
<feature type="transmembrane region" description="Helical" evidence="1">
    <location>
        <begin position="12"/>
        <end position="29"/>
    </location>
</feature>
<feature type="transmembrane region" description="Helical" evidence="1">
    <location>
        <begin position="116"/>
        <end position="137"/>
    </location>
</feature>
<dbReference type="EMBL" id="DROD01000484">
    <property type="protein sequence ID" value="HHJ53005.1"/>
    <property type="molecule type" value="Genomic_DNA"/>
</dbReference>
<dbReference type="AlphaFoldDB" id="A0A7V5PQD7"/>
<feature type="domain" description="DUF1648" evidence="2">
    <location>
        <begin position="24"/>
        <end position="65"/>
    </location>
</feature>
<dbReference type="InterPro" id="IPR012867">
    <property type="entry name" value="DUF1648"/>
</dbReference>
<sequence length="189" mass="21563">MFTGRGERPVNYRYFFVLITLATAAYFAADVVQFYPQLPEKVASHFGSNGQANGWSDKDSFLIVWGSILLVLNLLFGVIILFLDKMPIRWINVPNKEYWFAPERAESTVKMLGKTLVLLTAATDLFLILLFHLVLKANLLPRPVLGPEFWMIFGIYFIGMIGVSLYTLTYFGRLPGDEQNTRWPKTGRS</sequence>
<evidence type="ECO:0000259" key="2">
    <source>
        <dbReference type="Pfam" id="PF07853"/>
    </source>
</evidence>
<dbReference type="Proteomes" id="UP000886124">
    <property type="component" value="Unassembled WGS sequence"/>
</dbReference>
<keyword evidence="1" id="KW-1133">Transmembrane helix</keyword>
<organism evidence="3">
    <name type="scientific">Caldithrix abyssi</name>
    <dbReference type="NCBI Taxonomy" id="187145"/>
    <lineage>
        <taxon>Bacteria</taxon>
        <taxon>Pseudomonadati</taxon>
        <taxon>Calditrichota</taxon>
        <taxon>Calditrichia</taxon>
        <taxon>Calditrichales</taxon>
        <taxon>Calditrichaceae</taxon>
        <taxon>Caldithrix</taxon>
    </lineage>
</organism>
<feature type="transmembrane region" description="Helical" evidence="1">
    <location>
        <begin position="149"/>
        <end position="172"/>
    </location>
</feature>
<reference evidence="3" key="1">
    <citation type="journal article" date="2020" name="mSystems">
        <title>Genome- and Community-Level Interaction Insights into Carbon Utilization and Element Cycling Functions of Hydrothermarchaeota in Hydrothermal Sediment.</title>
        <authorList>
            <person name="Zhou Z."/>
            <person name="Liu Y."/>
            <person name="Xu W."/>
            <person name="Pan J."/>
            <person name="Luo Z.H."/>
            <person name="Li M."/>
        </authorList>
    </citation>
    <scope>NUCLEOTIDE SEQUENCE [LARGE SCALE GENOMIC DNA]</scope>
    <source>
        <strain evidence="3">HyVt-527</strain>
    </source>
</reference>
<name>A0A7V5PQD7_CALAY</name>
<dbReference type="Pfam" id="PF07853">
    <property type="entry name" value="DUF1648"/>
    <property type="match status" value="1"/>
</dbReference>
<evidence type="ECO:0000313" key="3">
    <source>
        <dbReference type="EMBL" id="HHJ53005.1"/>
    </source>
</evidence>
<keyword evidence="1" id="KW-0812">Transmembrane</keyword>
<keyword evidence="1" id="KW-0472">Membrane</keyword>
<feature type="transmembrane region" description="Helical" evidence="1">
    <location>
        <begin position="62"/>
        <end position="83"/>
    </location>
</feature>
<evidence type="ECO:0000256" key="1">
    <source>
        <dbReference type="SAM" id="Phobius"/>
    </source>
</evidence>
<accession>A0A7V5PQD7</accession>
<proteinExistence type="predicted"/>
<gene>
    <name evidence="3" type="ORF">ENJ89_07400</name>
</gene>